<proteinExistence type="predicted"/>
<name>A0ABQ5X7T5_9GAMM</name>
<sequence length="314" mass="35323">MIYVDRHTVEAPSSLSSANGAAQKELERARKYYRRVVDKAFPFEAYKNDDVVEKLEDLFHGKCAYCEHRYAAGAKVDVEHYRPKGGVKEEPDHTGYWWLALDWDNLLPSCIDCNRSRYHEIQPGGPEFDDRTTPWEILSGKGNAFPIKGAARAQRPQDDLNAEDPLLINPTVRDPSVHLKWATHDRRSIVAAQWLEAENAPDPYGEASIRAFGLNRPALVEDRTEVLRGLMARAQLLERKIARTSTKIGIDLEEALEEIVAELVLLRDEGKSHRRYSAVANTFLEEFTGKIGTNLSTLLAQLDVAATGEQRGAV</sequence>
<protein>
    <recommendedName>
        <fullName evidence="3">TIGR02646 family protein</fullName>
    </recommendedName>
</protein>
<evidence type="ECO:0008006" key="3">
    <source>
        <dbReference type="Google" id="ProtNLM"/>
    </source>
</evidence>
<dbReference type="RefSeq" id="WP_284331142.1">
    <property type="nucleotide sequence ID" value="NZ_BSOA01000010.1"/>
</dbReference>
<dbReference type="Gene3D" id="1.10.30.50">
    <property type="match status" value="1"/>
</dbReference>
<gene>
    <name evidence="1" type="ORF">GCM10007898_12640</name>
</gene>
<dbReference type="CDD" id="cd00085">
    <property type="entry name" value="HNHc"/>
    <property type="match status" value="1"/>
</dbReference>
<keyword evidence="2" id="KW-1185">Reference proteome</keyword>
<organism evidence="1 2">
    <name type="scientific">Dyella flagellata</name>
    <dbReference type="NCBI Taxonomy" id="1867833"/>
    <lineage>
        <taxon>Bacteria</taxon>
        <taxon>Pseudomonadati</taxon>
        <taxon>Pseudomonadota</taxon>
        <taxon>Gammaproteobacteria</taxon>
        <taxon>Lysobacterales</taxon>
        <taxon>Rhodanobacteraceae</taxon>
        <taxon>Dyella</taxon>
    </lineage>
</organism>
<dbReference type="EMBL" id="BSOA01000010">
    <property type="protein sequence ID" value="GLQ87697.1"/>
    <property type="molecule type" value="Genomic_DNA"/>
</dbReference>
<evidence type="ECO:0000313" key="1">
    <source>
        <dbReference type="EMBL" id="GLQ87697.1"/>
    </source>
</evidence>
<reference evidence="2" key="1">
    <citation type="journal article" date="2019" name="Int. J. Syst. Evol. Microbiol.">
        <title>The Global Catalogue of Microorganisms (GCM) 10K type strain sequencing project: providing services to taxonomists for standard genome sequencing and annotation.</title>
        <authorList>
            <consortium name="The Broad Institute Genomics Platform"/>
            <consortium name="The Broad Institute Genome Sequencing Center for Infectious Disease"/>
            <person name="Wu L."/>
            <person name="Ma J."/>
        </authorList>
    </citation>
    <scope>NUCLEOTIDE SEQUENCE [LARGE SCALE GENOMIC DNA]</scope>
    <source>
        <strain evidence="2">NBRC 111981</strain>
    </source>
</reference>
<evidence type="ECO:0000313" key="2">
    <source>
        <dbReference type="Proteomes" id="UP001156627"/>
    </source>
</evidence>
<dbReference type="InterPro" id="IPR003615">
    <property type="entry name" value="HNH_nuc"/>
</dbReference>
<accession>A0ABQ5X7T5</accession>
<dbReference type="Proteomes" id="UP001156627">
    <property type="component" value="Unassembled WGS sequence"/>
</dbReference>
<comment type="caution">
    <text evidence="1">The sequence shown here is derived from an EMBL/GenBank/DDBJ whole genome shotgun (WGS) entry which is preliminary data.</text>
</comment>